<dbReference type="Proteomes" id="UP000323502">
    <property type="component" value="Unassembled WGS sequence"/>
</dbReference>
<gene>
    <name evidence="1" type="ORF">GQR91_00465</name>
    <name evidence="2" type="ORF">SAMN05216557_10453</name>
</gene>
<organism evidence="2 3">
    <name type="scientific">Sphingomonas carotinifaciens</name>
    <dbReference type="NCBI Taxonomy" id="1166323"/>
    <lineage>
        <taxon>Bacteria</taxon>
        <taxon>Pseudomonadati</taxon>
        <taxon>Pseudomonadota</taxon>
        <taxon>Alphaproteobacteria</taxon>
        <taxon>Sphingomonadales</taxon>
        <taxon>Sphingomonadaceae</taxon>
        <taxon>Sphingomonas</taxon>
    </lineage>
</organism>
<dbReference type="OrthoDB" id="7597369at2"/>
<evidence type="ECO:0000313" key="3">
    <source>
        <dbReference type="Proteomes" id="UP000323502"/>
    </source>
</evidence>
<evidence type="ECO:0000313" key="4">
    <source>
        <dbReference type="Proteomes" id="UP000436801"/>
    </source>
</evidence>
<evidence type="ECO:0000313" key="1">
    <source>
        <dbReference type="EMBL" id="MWC42136.1"/>
    </source>
</evidence>
<reference evidence="2 3" key="1">
    <citation type="submission" date="2016-10" db="EMBL/GenBank/DDBJ databases">
        <authorList>
            <person name="Varghese N."/>
            <person name="Submissions S."/>
        </authorList>
    </citation>
    <scope>NUCLEOTIDE SEQUENCE [LARGE SCALE GENOMIC DNA]</scope>
    <source>
        <strain evidence="2 3">S7-754</strain>
    </source>
</reference>
<dbReference type="RefSeq" id="WP_149682441.1">
    <property type="nucleotide sequence ID" value="NZ_FNBI01000004.1"/>
</dbReference>
<protein>
    <submittedName>
        <fullName evidence="2">Uncharacterized protein</fullName>
    </submittedName>
</protein>
<dbReference type="Proteomes" id="UP000436801">
    <property type="component" value="Unassembled WGS sequence"/>
</dbReference>
<proteinExistence type="predicted"/>
<reference evidence="1 4" key="2">
    <citation type="submission" date="2019-12" db="EMBL/GenBank/DDBJ databases">
        <authorList>
            <person name="Zheng J."/>
        </authorList>
    </citation>
    <scope>NUCLEOTIDE SEQUENCE [LARGE SCALE GENOMIC DNA]</scope>
    <source>
        <strain evidence="1 4">DSM 27347</strain>
    </source>
</reference>
<sequence>MTGTATADFAQTIAAAEAGVMPNPVPLVPGQQTEIETFAHRHGLHTSFVHLVKALSMYDLAYWRRVADVLRPSIDTRAVVREWMAWVWNAPETGLRDGVRAAELRECCDRVMDLHLQALRGAAPTRADWRQARSALSAAQGDDPVANAMSDVAAAAAWDIDVATGAPTDVIQAWIAARFAEIDHQIEWTDEKSDTADARLDAIMSAGQAAVEALEAQSRDPKDPETQRLKADAFERGARIYAAANPSDLDRREELRNEAMDRVYESGRAGLLRAISAAPATPDA</sequence>
<dbReference type="AlphaFoldDB" id="A0A1G7M4A0"/>
<name>A0A1G7M4A0_9SPHN</name>
<dbReference type="EMBL" id="FNBI01000004">
    <property type="protein sequence ID" value="SDF55989.1"/>
    <property type="molecule type" value="Genomic_DNA"/>
</dbReference>
<accession>A0A1G7M4A0</accession>
<keyword evidence="3" id="KW-1185">Reference proteome</keyword>
<evidence type="ECO:0000313" key="2">
    <source>
        <dbReference type="EMBL" id="SDF55989.1"/>
    </source>
</evidence>
<dbReference type="EMBL" id="WSUT01000001">
    <property type="protein sequence ID" value="MWC42136.1"/>
    <property type="molecule type" value="Genomic_DNA"/>
</dbReference>